<organism evidence="2 3">
    <name type="scientific">Teratosphaeria destructans</name>
    <dbReference type="NCBI Taxonomy" id="418781"/>
    <lineage>
        <taxon>Eukaryota</taxon>
        <taxon>Fungi</taxon>
        <taxon>Dikarya</taxon>
        <taxon>Ascomycota</taxon>
        <taxon>Pezizomycotina</taxon>
        <taxon>Dothideomycetes</taxon>
        <taxon>Dothideomycetidae</taxon>
        <taxon>Mycosphaerellales</taxon>
        <taxon>Teratosphaeriaceae</taxon>
        <taxon>Teratosphaeria</taxon>
    </lineage>
</organism>
<dbReference type="AlphaFoldDB" id="A0A9W7SXJ8"/>
<sequence length="191" mass="20953">MATPTIRIQPKNIDEYQRSDVPGAPPTQAYVQEHHTCTTDDASHATGAEPDRSWRKITDLISTSKHTIGDPRTTSAEGVEAVERFDRQITVIKGIAGTRIRIDVGVLAYEEGKTGSRELYKREWAAEVEIPRELLGHTEGSQQRVALEAGGSASVRQESSRESKCPFLEESDGEDTASLSGENQDAPSEEM</sequence>
<reference evidence="2 3" key="2">
    <citation type="journal article" date="2021" name="Curr. Genet.">
        <title>Genetic response to nitrogen starvation in the aggressive Eucalyptus foliar pathogen Teratosphaeria destructans.</title>
        <authorList>
            <person name="Havenga M."/>
            <person name="Wingfield B.D."/>
            <person name="Wingfield M.J."/>
            <person name="Dreyer L.L."/>
            <person name="Roets F."/>
            <person name="Aylward J."/>
        </authorList>
    </citation>
    <scope>NUCLEOTIDE SEQUENCE [LARGE SCALE GENOMIC DNA]</scope>
    <source>
        <strain evidence="2">CMW44962</strain>
    </source>
</reference>
<protein>
    <submittedName>
        <fullName evidence="2">Uncharacterized protein</fullName>
    </submittedName>
</protein>
<feature type="region of interest" description="Disordered" evidence="1">
    <location>
        <begin position="135"/>
        <end position="191"/>
    </location>
</feature>
<accession>A0A9W7SXJ8</accession>
<evidence type="ECO:0000313" key="3">
    <source>
        <dbReference type="Proteomes" id="UP001138500"/>
    </source>
</evidence>
<name>A0A9W7SXJ8_9PEZI</name>
<feature type="compositionally biased region" description="Polar residues" evidence="1">
    <location>
        <begin position="177"/>
        <end position="191"/>
    </location>
</feature>
<evidence type="ECO:0000256" key="1">
    <source>
        <dbReference type="SAM" id="MobiDB-lite"/>
    </source>
</evidence>
<gene>
    <name evidence="2" type="ORF">Tdes44962_MAKER08096</name>
</gene>
<comment type="caution">
    <text evidence="2">The sequence shown here is derived from an EMBL/GenBank/DDBJ whole genome shotgun (WGS) entry which is preliminary data.</text>
</comment>
<dbReference type="Proteomes" id="UP001138500">
    <property type="component" value="Unassembled WGS sequence"/>
</dbReference>
<evidence type="ECO:0000313" key="2">
    <source>
        <dbReference type="EMBL" id="KAH9839581.1"/>
    </source>
</evidence>
<keyword evidence="3" id="KW-1185">Reference proteome</keyword>
<dbReference type="EMBL" id="RIBY02000646">
    <property type="protein sequence ID" value="KAH9839581.1"/>
    <property type="molecule type" value="Genomic_DNA"/>
</dbReference>
<proteinExistence type="predicted"/>
<reference evidence="2 3" key="1">
    <citation type="journal article" date="2018" name="IMA Fungus">
        <title>IMA Genome-F 10: Nine draft genome sequences of Claviceps purpurea s.lat., including C. arundinis, C. humidiphila, and C. cf. spartinae, pseudomolecules for the pitch canker pathogen Fusarium circinatum, draft genome of Davidsoniella eucalypti, Grosmannia galeiformis, Quambalaria eucalypti, and Teratosphaeria destructans.</title>
        <authorList>
            <person name="Wingfield B.D."/>
            <person name="Liu M."/>
            <person name="Nguyen H.D."/>
            <person name="Lane F.A."/>
            <person name="Morgan S.W."/>
            <person name="De Vos L."/>
            <person name="Wilken P.M."/>
            <person name="Duong T.A."/>
            <person name="Aylward J."/>
            <person name="Coetzee M.P."/>
            <person name="Dadej K."/>
            <person name="De Beer Z.W."/>
            <person name="Findlay W."/>
            <person name="Havenga M."/>
            <person name="Kolarik M."/>
            <person name="Menzies J.G."/>
            <person name="Naidoo K."/>
            <person name="Pochopski O."/>
            <person name="Shoukouhi P."/>
            <person name="Santana Q.C."/>
            <person name="Seifert K.A."/>
            <person name="Soal N."/>
            <person name="Steenkamp E.T."/>
            <person name="Tatham C.T."/>
            <person name="van der Nest M.A."/>
            <person name="Wingfield M.J."/>
        </authorList>
    </citation>
    <scope>NUCLEOTIDE SEQUENCE [LARGE SCALE GENOMIC DNA]</scope>
    <source>
        <strain evidence="2">CMW44962</strain>
    </source>
</reference>